<protein>
    <submittedName>
        <fullName evidence="2">Uncharacterized protein</fullName>
    </submittedName>
</protein>
<proteinExistence type="predicted"/>
<evidence type="ECO:0000313" key="3">
    <source>
        <dbReference type="Proteomes" id="UP000822184"/>
    </source>
</evidence>
<keyword evidence="1" id="KW-0812">Transmembrane</keyword>
<name>A0AAE5H0S3_CLOBE</name>
<evidence type="ECO:0000256" key="1">
    <source>
        <dbReference type="SAM" id="Phobius"/>
    </source>
</evidence>
<sequence length="95" mass="10875">MAVTLAKIEVQVVKDDENRNKIIFISLVPIISVLLILAFIIYIQKNPLEMLSEFFVGDALSKVKIILSQYGYGQIINPLYYHMNIDTICHGFMIK</sequence>
<comment type="caution">
    <text evidence="2">The sequence shown here is derived from an EMBL/GenBank/DDBJ whole genome shotgun (WGS) entry which is preliminary data.</text>
</comment>
<evidence type="ECO:0000313" key="2">
    <source>
        <dbReference type="EMBL" id="NSB12310.1"/>
    </source>
</evidence>
<dbReference type="Proteomes" id="UP000822184">
    <property type="component" value="Unassembled WGS sequence"/>
</dbReference>
<keyword evidence="1" id="KW-0472">Membrane</keyword>
<organism evidence="2 3">
    <name type="scientific">Clostridium beijerinckii</name>
    <name type="common">Clostridium MP</name>
    <dbReference type="NCBI Taxonomy" id="1520"/>
    <lineage>
        <taxon>Bacteria</taxon>
        <taxon>Bacillati</taxon>
        <taxon>Bacillota</taxon>
        <taxon>Clostridia</taxon>
        <taxon>Eubacteriales</taxon>
        <taxon>Clostridiaceae</taxon>
        <taxon>Clostridium</taxon>
    </lineage>
</organism>
<feature type="transmembrane region" description="Helical" evidence="1">
    <location>
        <begin position="22"/>
        <end position="43"/>
    </location>
</feature>
<dbReference type="RefSeq" id="WP_077854724.1">
    <property type="nucleotide sequence ID" value="NZ_JABTDW010000001.1"/>
</dbReference>
<accession>A0AAE5H0S3</accession>
<dbReference type="AlphaFoldDB" id="A0AAE5H0S3"/>
<keyword evidence="1" id="KW-1133">Transmembrane helix</keyword>
<dbReference type="EMBL" id="JABTDW010000001">
    <property type="protein sequence ID" value="NSB12310.1"/>
    <property type="molecule type" value="Genomic_DNA"/>
</dbReference>
<gene>
    <name evidence="2" type="ORF">BCD95_000569</name>
</gene>
<reference evidence="2" key="1">
    <citation type="submission" date="2020-06" db="EMBL/GenBank/DDBJ databases">
        <title>Genomic insights into acetone-butanol-ethanol (ABE) fermentation by sequencing solventogenic clostridia strains.</title>
        <authorList>
            <person name="Brown S."/>
        </authorList>
    </citation>
    <scope>NUCLEOTIDE SEQUENCE</scope>
    <source>
        <strain evidence="2">DJ123</strain>
    </source>
</reference>